<proteinExistence type="inferred from homology"/>
<keyword evidence="3 10" id="KW-0479">Metal-binding</keyword>
<dbReference type="GO" id="GO:0017111">
    <property type="term" value="F:ribonucleoside triphosphate phosphatase activity"/>
    <property type="evidence" value="ECO:0007669"/>
    <property type="project" value="InterPro"/>
</dbReference>
<evidence type="ECO:0000256" key="1">
    <source>
        <dbReference type="ARBA" id="ARBA00008023"/>
    </source>
</evidence>
<feature type="binding site" evidence="10">
    <location>
        <begin position="177"/>
        <end position="178"/>
    </location>
    <ligand>
        <name>substrate</name>
    </ligand>
</feature>
<dbReference type="GO" id="GO:0046872">
    <property type="term" value="F:metal ion binding"/>
    <property type="evidence" value="ECO:0007669"/>
    <property type="project" value="UniProtKB-KW"/>
</dbReference>
<feature type="binding site" evidence="10">
    <location>
        <position position="70"/>
    </location>
    <ligand>
        <name>substrate</name>
    </ligand>
</feature>
<evidence type="ECO:0000256" key="2">
    <source>
        <dbReference type="ARBA" id="ARBA00011738"/>
    </source>
</evidence>
<evidence type="ECO:0000256" key="3">
    <source>
        <dbReference type="ARBA" id="ARBA00022723"/>
    </source>
</evidence>
<dbReference type="EC" id="3.6.1.66" evidence="10"/>
<accession>A0A9D1SW69</accession>
<protein>
    <recommendedName>
        <fullName evidence="10">dITP/XTP pyrophosphatase</fullName>
        <ecNumber evidence="10">3.6.1.66</ecNumber>
    </recommendedName>
    <alternativeName>
        <fullName evidence="10">Non-canonical purine NTP pyrophosphatase</fullName>
    </alternativeName>
    <alternativeName>
        <fullName evidence="10">Non-standard purine NTP pyrophosphatase</fullName>
    </alternativeName>
    <alternativeName>
        <fullName evidence="10">Nucleoside-triphosphate diphosphatase</fullName>
    </alternativeName>
    <alternativeName>
        <fullName evidence="10">Nucleoside-triphosphate pyrophosphatase</fullName>
        <shortName evidence="10">NTPase</shortName>
    </alternativeName>
</protein>
<evidence type="ECO:0000256" key="5">
    <source>
        <dbReference type="ARBA" id="ARBA00022801"/>
    </source>
</evidence>
<reference evidence="12" key="1">
    <citation type="submission" date="2020-10" db="EMBL/GenBank/DDBJ databases">
        <authorList>
            <person name="Gilroy R."/>
        </authorList>
    </citation>
    <scope>NUCLEOTIDE SEQUENCE</scope>
    <source>
        <strain evidence="12">10406</strain>
    </source>
</reference>
<comment type="function">
    <text evidence="10">Pyrophosphatase that catalyzes the hydrolysis of nucleoside triphosphates to their monophosphate derivatives, with a high preference for the non-canonical purine nucleotides XTP (xanthosine triphosphate), dITP (deoxyinosine triphosphate) and ITP. Seems to function as a house-cleaning enzyme that removes non-canonical purine nucleotides from the nucleotide pool, thus preventing their incorporation into DNA/RNA and avoiding chromosomal lesions.</text>
</comment>
<dbReference type="GO" id="GO:0005829">
    <property type="term" value="C:cytosol"/>
    <property type="evidence" value="ECO:0007669"/>
    <property type="project" value="TreeGrafter"/>
</dbReference>
<comment type="cofactor">
    <cofactor evidence="10">
        <name>Mg(2+)</name>
        <dbReference type="ChEBI" id="CHEBI:18420"/>
    </cofactor>
    <text evidence="10">Binds 1 Mg(2+) ion per subunit.</text>
</comment>
<dbReference type="NCBIfam" id="TIGR00042">
    <property type="entry name" value="RdgB/HAM1 family non-canonical purine NTP pyrophosphatase"/>
    <property type="match status" value="1"/>
</dbReference>
<dbReference type="AlphaFoldDB" id="A0A9D1SW69"/>
<evidence type="ECO:0000256" key="9">
    <source>
        <dbReference type="ARBA" id="ARBA00052017"/>
    </source>
</evidence>
<dbReference type="GO" id="GO:0009146">
    <property type="term" value="P:purine nucleoside triphosphate catabolic process"/>
    <property type="evidence" value="ECO:0007669"/>
    <property type="project" value="UniProtKB-UniRule"/>
</dbReference>
<feature type="binding site" evidence="10">
    <location>
        <begin position="7"/>
        <end position="12"/>
    </location>
    <ligand>
        <name>substrate</name>
    </ligand>
</feature>
<evidence type="ECO:0000256" key="7">
    <source>
        <dbReference type="ARBA" id="ARBA00023080"/>
    </source>
</evidence>
<feature type="binding site" evidence="10">
    <location>
        <begin position="149"/>
        <end position="152"/>
    </location>
    <ligand>
        <name>substrate</name>
    </ligand>
</feature>
<name>A0A9D1SW69_9FIRM</name>
<dbReference type="Pfam" id="PF01725">
    <property type="entry name" value="Ham1p_like"/>
    <property type="match status" value="1"/>
</dbReference>
<dbReference type="GO" id="GO:0000166">
    <property type="term" value="F:nucleotide binding"/>
    <property type="evidence" value="ECO:0007669"/>
    <property type="project" value="UniProtKB-KW"/>
</dbReference>
<dbReference type="InterPro" id="IPR002637">
    <property type="entry name" value="RdgB/HAM1"/>
</dbReference>
<comment type="catalytic activity">
    <reaction evidence="8 10">
        <text>dITP + H2O = dIMP + diphosphate + H(+)</text>
        <dbReference type="Rhea" id="RHEA:28342"/>
        <dbReference type="ChEBI" id="CHEBI:15377"/>
        <dbReference type="ChEBI" id="CHEBI:15378"/>
        <dbReference type="ChEBI" id="CHEBI:33019"/>
        <dbReference type="ChEBI" id="CHEBI:61194"/>
        <dbReference type="ChEBI" id="CHEBI:61382"/>
        <dbReference type="EC" id="3.6.1.66"/>
    </reaction>
</comment>
<gene>
    <name evidence="12" type="ORF">IAC73_04185</name>
</gene>
<keyword evidence="7 10" id="KW-0546">Nucleotide metabolism</keyword>
<evidence type="ECO:0000256" key="4">
    <source>
        <dbReference type="ARBA" id="ARBA00022741"/>
    </source>
</evidence>
<dbReference type="Gene3D" id="3.90.950.10">
    <property type="match status" value="1"/>
</dbReference>
<dbReference type="EMBL" id="DVOE01000062">
    <property type="protein sequence ID" value="HIU99019.1"/>
    <property type="molecule type" value="Genomic_DNA"/>
</dbReference>
<evidence type="ECO:0000313" key="12">
    <source>
        <dbReference type="EMBL" id="HIU99019.1"/>
    </source>
</evidence>
<comment type="caution">
    <text evidence="12">The sequence shown here is derived from an EMBL/GenBank/DDBJ whole genome shotgun (WGS) entry which is preliminary data.</text>
</comment>
<dbReference type="FunFam" id="3.90.950.10:FF:000001">
    <property type="entry name" value="dITP/XTP pyrophosphatase"/>
    <property type="match status" value="1"/>
</dbReference>
<feature type="binding site" evidence="10">
    <location>
        <position position="172"/>
    </location>
    <ligand>
        <name>substrate</name>
    </ligand>
</feature>
<keyword evidence="4 10" id="KW-0547">Nucleotide-binding</keyword>
<dbReference type="Proteomes" id="UP000886857">
    <property type="component" value="Unassembled WGS sequence"/>
</dbReference>
<feature type="active site" description="Proton acceptor" evidence="10">
    <location>
        <position position="69"/>
    </location>
</feature>
<evidence type="ECO:0000256" key="8">
    <source>
        <dbReference type="ARBA" id="ARBA00051875"/>
    </source>
</evidence>
<dbReference type="InterPro" id="IPR029001">
    <property type="entry name" value="ITPase-like_fam"/>
</dbReference>
<dbReference type="InterPro" id="IPR020922">
    <property type="entry name" value="dITP/XTP_pyrophosphatase"/>
</dbReference>
<comment type="similarity">
    <text evidence="1 10 11">Belongs to the HAM1 NTPase family.</text>
</comment>
<evidence type="ECO:0000256" key="10">
    <source>
        <dbReference type="HAMAP-Rule" id="MF_01405"/>
    </source>
</evidence>
<comment type="catalytic activity">
    <reaction evidence="9 10">
        <text>XTP + H2O = XMP + diphosphate + H(+)</text>
        <dbReference type="Rhea" id="RHEA:28610"/>
        <dbReference type="ChEBI" id="CHEBI:15377"/>
        <dbReference type="ChEBI" id="CHEBI:15378"/>
        <dbReference type="ChEBI" id="CHEBI:33019"/>
        <dbReference type="ChEBI" id="CHEBI:57464"/>
        <dbReference type="ChEBI" id="CHEBI:61314"/>
        <dbReference type="EC" id="3.6.1.66"/>
    </reaction>
</comment>
<dbReference type="CDD" id="cd00515">
    <property type="entry name" value="HAM1"/>
    <property type="match status" value="1"/>
</dbReference>
<dbReference type="SUPFAM" id="SSF52972">
    <property type="entry name" value="ITPase-like"/>
    <property type="match status" value="1"/>
</dbReference>
<dbReference type="GO" id="GO:0009117">
    <property type="term" value="P:nucleotide metabolic process"/>
    <property type="evidence" value="ECO:0007669"/>
    <property type="project" value="UniProtKB-KW"/>
</dbReference>
<feature type="binding site" evidence="10">
    <location>
        <position position="69"/>
    </location>
    <ligand>
        <name>Mg(2+)</name>
        <dbReference type="ChEBI" id="CHEBI:18420"/>
    </ligand>
</feature>
<keyword evidence="5 10" id="KW-0378">Hydrolase</keyword>
<reference evidence="12" key="2">
    <citation type="journal article" date="2021" name="PeerJ">
        <title>Extensive microbial diversity within the chicken gut microbiome revealed by metagenomics and culture.</title>
        <authorList>
            <person name="Gilroy R."/>
            <person name="Ravi A."/>
            <person name="Getino M."/>
            <person name="Pursley I."/>
            <person name="Horton D.L."/>
            <person name="Alikhan N.F."/>
            <person name="Baker D."/>
            <person name="Gharbi K."/>
            <person name="Hall N."/>
            <person name="Watson M."/>
            <person name="Adriaenssens E.M."/>
            <person name="Foster-Nyarko E."/>
            <person name="Jarju S."/>
            <person name="Secka A."/>
            <person name="Antonio M."/>
            <person name="Oren A."/>
            <person name="Chaudhuri R.R."/>
            <person name="La Ragione R."/>
            <person name="Hildebrand F."/>
            <person name="Pallen M.J."/>
        </authorList>
    </citation>
    <scope>NUCLEOTIDE SEQUENCE</scope>
    <source>
        <strain evidence="12">10406</strain>
    </source>
</reference>
<dbReference type="PANTHER" id="PTHR11067">
    <property type="entry name" value="INOSINE TRIPHOSPHATE PYROPHOSPHATASE/HAM1 PROTEIN"/>
    <property type="match status" value="1"/>
</dbReference>
<keyword evidence="6 10" id="KW-0460">Magnesium</keyword>
<dbReference type="GO" id="GO:0036220">
    <property type="term" value="F:ITP diphosphatase activity"/>
    <property type="evidence" value="ECO:0007669"/>
    <property type="project" value="UniProtKB-UniRule"/>
</dbReference>
<comment type="subunit">
    <text evidence="2 10">Homodimer.</text>
</comment>
<dbReference type="NCBIfam" id="NF011397">
    <property type="entry name" value="PRK14822.1"/>
    <property type="match status" value="1"/>
</dbReference>
<sequence length="193" mass="20784">MKIAIATNNPNKLREIRAILGGFFDEALSLSDLGIDIDIEETGTTLTENALIKARTIRDLTGLPALADDSGLMVDALGGAPGVYSARYAGEEHDDKKNNALLLKNLEGKPRDAKFCSVIALCYPDGRELTAEGSVRGVILKEERGTGGFGYDPLFFSPELGKTFAEATPEQKNSVSHRSRALRAMLELLSSGR</sequence>
<evidence type="ECO:0000256" key="11">
    <source>
        <dbReference type="RuleBase" id="RU003781"/>
    </source>
</evidence>
<dbReference type="GO" id="GO:0035870">
    <property type="term" value="F:dITP diphosphatase activity"/>
    <property type="evidence" value="ECO:0007669"/>
    <property type="project" value="UniProtKB-UniRule"/>
</dbReference>
<dbReference type="GO" id="GO:0036222">
    <property type="term" value="F:XTP diphosphatase activity"/>
    <property type="evidence" value="ECO:0007669"/>
    <property type="project" value="UniProtKB-UniRule"/>
</dbReference>
<dbReference type="PANTHER" id="PTHR11067:SF9">
    <property type="entry name" value="INOSINE TRIPHOSPHATE PYROPHOSPHATASE"/>
    <property type="match status" value="1"/>
</dbReference>
<organism evidence="12 13">
    <name type="scientific">Candidatus Limadaptatus stercoripullorum</name>
    <dbReference type="NCBI Taxonomy" id="2840846"/>
    <lineage>
        <taxon>Bacteria</taxon>
        <taxon>Bacillati</taxon>
        <taxon>Bacillota</taxon>
        <taxon>Clostridia</taxon>
        <taxon>Eubacteriales</taxon>
        <taxon>Candidatus Limadaptatus</taxon>
    </lineage>
</organism>
<comment type="catalytic activity">
    <reaction evidence="10">
        <text>ITP + H2O = IMP + diphosphate + H(+)</text>
        <dbReference type="Rhea" id="RHEA:29399"/>
        <dbReference type="ChEBI" id="CHEBI:15377"/>
        <dbReference type="ChEBI" id="CHEBI:15378"/>
        <dbReference type="ChEBI" id="CHEBI:33019"/>
        <dbReference type="ChEBI" id="CHEBI:58053"/>
        <dbReference type="ChEBI" id="CHEBI:61402"/>
        <dbReference type="EC" id="3.6.1.66"/>
    </reaction>
</comment>
<feature type="binding site" evidence="10">
    <location>
        <position position="40"/>
    </location>
    <ligand>
        <name>Mg(2+)</name>
        <dbReference type="ChEBI" id="CHEBI:18420"/>
    </ligand>
</feature>
<evidence type="ECO:0000313" key="13">
    <source>
        <dbReference type="Proteomes" id="UP000886857"/>
    </source>
</evidence>
<dbReference type="HAMAP" id="MF_01405">
    <property type="entry name" value="Non_canon_purine_NTPase"/>
    <property type="match status" value="1"/>
</dbReference>
<evidence type="ECO:0000256" key="6">
    <source>
        <dbReference type="ARBA" id="ARBA00022842"/>
    </source>
</evidence>